<dbReference type="PANTHER" id="PTHR46050:SF23">
    <property type="entry name" value="INACTIVE TPR REPEAT-CONTAINING THIOREDOXIN TTL3"/>
    <property type="match status" value="1"/>
</dbReference>
<evidence type="ECO:0000313" key="5">
    <source>
        <dbReference type="Proteomes" id="UP000029120"/>
    </source>
</evidence>
<dbReference type="eggNOG" id="KOG0907">
    <property type="taxonomic scope" value="Eukaryota"/>
</dbReference>
<sequence>MERWEDSVRDYEFLRRELPGDSEVAESLERAKTALMNRSQEFKSLGFNNEVEVVSTMDKFKNAVSLPGVSVFHFKSSLNQQCKEISPFINTLCIRYPLVQFFKVDVEETLALAKTESIRKVPTLKIYKNGDKVKGMICPSHQFLEDTIKHFLL</sequence>
<dbReference type="Pfam" id="PF00085">
    <property type="entry name" value="Thioredoxin"/>
    <property type="match status" value="1"/>
</dbReference>
<evidence type="ECO:0000256" key="2">
    <source>
        <dbReference type="ARBA" id="ARBA00022803"/>
    </source>
</evidence>
<dbReference type="InterPro" id="IPR036249">
    <property type="entry name" value="Thioredoxin-like_sf"/>
</dbReference>
<dbReference type="FunFam" id="3.40.30.10:FF:000211">
    <property type="entry name" value="TPR repeat-containing thioredoxin TTL4"/>
    <property type="match status" value="1"/>
</dbReference>
<evidence type="ECO:0000259" key="3">
    <source>
        <dbReference type="Pfam" id="PF00085"/>
    </source>
</evidence>
<dbReference type="SUPFAM" id="SSF52833">
    <property type="entry name" value="Thioredoxin-like"/>
    <property type="match status" value="1"/>
</dbReference>
<dbReference type="OMA" id="GMICPSH"/>
<feature type="domain" description="Thioredoxin" evidence="3">
    <location>
        <begin position="54"/>
        <end position="141"/>
    </location>
</feature>
<name>A0A087GVM6_ARAAL</name>
<evidence type="ECO:0000256" key="1">
    <source>
        <dbReference type="ARBA" id="ARBA00022737"/>
    </source>
</evidence>
<dbReference type="PANTHER" id="PTHR46050">
    <property type="entry name" value="TPR REPEAT-CONTAINING THIOREDOXIN"/>
    <property type="match status" value="1"/>
</dbReference>
<dbReference type="GO" id="GO:0005737">
    <property type="term" value="C:cytoplasm"/>
    <property type="evidence" value="ECO:0007669"/>
    <property type="project" value="TreeGrafter"/>
</dbReference>
<dbReference type="eggNOG" id="KOG1124">
    <property type="taxonomic scope" value="Eukaryota"/>
</dbReference>
<dbReference type="Proteomes" id="UP000029120">
    <property type="component" value="Chromosome 5"/>
</dbReference>
<protein>
    <recommendedName>
        <fullName evidence="3">Thioredoxin domain-containing protein</fullName>
    </recommendedName>
</protein>
<dbReference type="Gene3D" id="3.40.30.10">
    <property type="entry name" value="Glutaredoxin"/>
    <property type="match status" value="1"/>
</dbReference>
<proteinExistence type="predicted"/>
<dbReference type="AlphaFoldDB" id="A0A087GVM6"/>
<keyword evidence="5" id="KW-1185">Reference proteome</keyword>
<dbReference type="InterPro" id="IPR044534">
    <property type="entry name" value="TTL1-4"/>
</dbReference>
<dbReference type="OrthoDB" id="2121326at2759"/>
<dbReference type="Gramene" id="KFK33928">
    <property type="protein sequence ID" value="KFK33928"/>
    <property type="gene ID" value="AALP_AA5G079300"/>
</dbReference>
<dbReference type="EMBL" id="CM002873">
    <property type="protein sequence ID" value="KFK33928.1"/>
    <property type="molecule type" value="Genomic_DNA"/>
</dbReference>
<evidence type="ECO:0000313" key="4">
    <source>
        <dbReference type="EMBL" id="KFK33928.1"/>
    </source>
</evidence>
<gene>
    <name evidence="4" type="ordered locus">AALP_Aa5g079300</name>
</gene>
<dbReference type="InterPro" id="IPR013766">
    <property type="entry name" value="Thioredoxin_domain"/>
</dbReference>
<keyword evidence="1" id="KW-0677">Repeat</keyword>
<organism evidence="4 5">
    <name type="scientific">Arabis alpina</name>
    <name type="common">Alpine rock-cress</name>
    <dbReference type="NCBI Taxonomy" id="50452"/>
    <lineage>
        <taxon>Eukaryota</taxon>
        <taxon>Viridiplantae</taxon>
        <taxon>Streptophyta</taxon>
        <taxon>Embryophyta</taxon>
        <taxon>Tracheophyta</taxon>
        <taxon>Spermatophyta</taxon>
        <taxon>Magnoliopsida</taxon>
        <taxon>eudicotyledons</taxon>
        <taxon>Gunneridae</taxon>
        <taxon>Pentapetalae</taxon>
        <taxon>rosids</taxon>
        <taxon>malvids</taxon>
        <taxon>Brassicales</taxon>
        <taxon>Brassicaceae</taxon>
        <taxon>Arabideae</taxon>
        <taxon>Arabis</taxon>
    </lineage>
</organism>
<dbReference type="CDD" id="cd02947">
    <property type="entry name" value="TRX_family"/>
    <property type="match status" value="1"/>
</dbReference>
<keyword evidence="2" id="KW-0802">TPR repeat</keyword>
<accession>A0A087GVM6</accession>
<reference evidence="5" key="1">
    <citation type="journal article" date="2015" name="Nat. Plants">
        <title>Genome expansion of Arabis alpina linked with retrotransposition and reduced symmetric DNA methylation.</title>
        <authorList>
            <person name="Willing E.M."/>
            <person name="Rawat V."/>
            <person name="Mandakova T."/>
            <person name="Maumus F."/>
            <person name="James G.V."/>
            <person name="Nordstroem K.J."/>
            <person name="Becker C."/>
            <person name="Warthmann N."/>
            <person name="Chica C."/>
            <person name="Szarzynska B."/>
            <person name="Zytnicki M."/>
            <person name="Albani M.C."/>
            <person name="Kiefer C."/>
            <person name="Bergonzi S."/>
            <person name="Castaings L."/>
            <person name="Mateos J.L."/>
            <person name="Berns M.C."/>
            <person name="Bujdoso N."/>
            <person name="Piofczyk T."/>
            <person name="de Lorenzo L."/>
            <person name="Barrero-Sicilia C."/>
            <person name="Mateos I."/>
            <person name="Piednoel M."/>
            <person name="Hagmann J."/>
            <person name="Chen-Min-Tao R."/>
            <person name="Iglesias-Fernandez R."/>
            <person name="Schuster S.C."/>
            <person name="Alonso-Blanco C."/>
            <person name="Roudier F."/>
            <person name="Carbonero P."/>
            <person name="Paz-Ares J."/>
            <person name="Davis S.J."/>
            <person name="Pecinka A."/>
            <person name="Quesneville H."/>
            <person name="Colot V."/>
            <person name="Lysak M.A."/>
            <person name="Weigel D."/>
            <person name="Coupland G."/>
            <person name="Schneeberger K."/>
        </authorList>
    </citation>
    <scope>NUCLEOTIDE SEQUENCE [LARGE SCALE GENOMIC DNA]</scope>
    <source>
        <strain evidence="5">cv. Pajares</strain>
    </source>
</reference>